<accession>T1GEF4</accession>
<dbReference type="Proteomes" id="UP000015102">
    <property type="component" value="Unassembled WGS sequence"/>
</dbReference>
<organism evidence="1 2">
    <name type="scientific">Megaselia scalaris</name>
    <name type="common">Humpbacked fly</name>
    <name type="synonym">Phora scalaris</name>
    <dbReference type="NCBI Taxonomy" id="36166"/>
    <lineage>
        <taxon>Eukaryota</taxon>
        <taxon>Metazoa</taxon>
        <taxon>Ecdysozoa</taxon>
        <taxon>Arthropoda</taxon>
        <taxon>Hexapoda</taxon>
        <taxon>Insecta</taxon>
        <taxon>Pterygota</taxon>
        <taxon>Neoptera</taxon>
        <taxon>Endopterygota</taxon>
        <taxon>Diptera</taxon>
        <taxon>Brachycera</taxon>
        <taxon>Muscomorpha</taxon>
        <taxon>Platypezoidea</taxon>
        <taxon>Phoridae</taxon>
        <taxon>Megaseliini</taxon>
        <taxon>Megaselia</taxon>
    </lineage>
</organism>
<dbReference type="EMBL" id="CAQQ02144611">
    <property type="status" value="NOT_ANNOTATED_CDS"/>
    <property type="molecule type" value="Genomic_DNA"/>
</dbReference>
<name>T1GEF4_MEGSC</name>
<protein>
    <submittedName>
        <fullName evidence="1">Uncharacterized protein</fullName>
    </submittedName>
</protein>
<reference evidence="2" key="1">
    <citation type="submission" date="2013-02" db="EMBL/GenBank/DDBJ databases">
        <authorList>
            <person name="Hughes D."/>
        </authorList>
    </citation>
    <scope>NUCLEOTIDE SEQUENCE</scope>
    <source>
        <strain>Durham</strain>
        <strain evidence="2">NC isolate 2 -- Noor lab</strain>
    </source>
</reference>
<dbReference type="EnsemblMetazoa" id="MESCA001716-RA">
    <property type="protein sequence ID" value="MESCA001716-PA"/>
    <property type="gene ID" value="MESCA001716"/>
</dbReference>
<evidence type="ECO:0000313" key="1">
    <source>
        <dbReference type="EnsemblMetazoa" id="MESCA001716-PA"/>
    </source>
</evidence>
<evidence type="ECO:0000313" key="2">
    <source>
        <dbReference type="Proteomes" id="UP000015102"/>
    </source>
</evidence>
<reference evidence="1" key="2">
    <citation type="submission" date="2015-06" db="UniProtKB">
        <authorList>
            <consortium name="EnsemblMetazoa"/>
        </authorList>
    </citation>
    <scope>IDENTIFICATION</scope>
</reference>
<dbReference type="AlphaFoldDB" id="T1GEF4"/>
<dbReference type="HOGENOM" id="CLU_3385291_0_0_1"/>
<keyword evidence="2" id="KW-1185">Reference proteome</keyword>
<proteinExistence type="predicted"/>
<dbReference type="EMBL" id="CAQQ02144610">
    <property type="status" value="NOT_ANNOTATED_CDS"/>
    <property type="molecule type" value="Genomic_DNA"/>
</dbReference>
<sequence>MESNSQRKNLYLLRNFIRLLLLEKMVKDAMDLA</sequence>